<evidence type="ECO:0000313" key="1">
    <source>
        <dbReference type="EMBL" id="KAA6437497.1"/>
    </source>
</evidence>
<evidence type="ECO:0000313" key="2">
    <source>
        <dbReference type="Proteomes" id="UP000323866"/>
    </source>
</evidence>
<reference evidence="1 2" key="1">
    <citation type="submission" date="2019-07" db="EMBL/GenBank/DDBJ databases">
        <authorList>
            <person name="Qu J.-H."/>
        </authorList>
    </citation>
    <scope>NUCLEOTIDE SEQUENCE [LARGE SCALE GENOMIC DNA]</scope>
    <source>
        <strain evidence="1 2">MDT1-10-3</strain>
    </source>
</reference>
<dbReference type="EMBL" id="VKKZ01000010">
    <property type="protein sequence ID" value="KAA6437497.1"/>
    <property type="molecule type" value="Genomic_DNA"/>
</dbReference>
<accession>A0A5M8QMQ2</accession>
<reference evidence="1 2" key="2">
    <citation type="submission" date="2019-09" db="EMBL/GenBank/DDBJ databases">
        <title>A bacterium isolated from glacier soil.</title>
        <authorList>
            <person name="Liu Q."/>
        </authorList>
    </citation>
    <scope>NUCLEOTIDE SEQUENCE [LARGE SCALE GENOMIC DNA]</scope>
    <source>
        <strain evidence="1 2">MDT1-10-3</strain>
    </source>
</reference>
<organism evidence="1 2">
    <name type="scientific">Rufibacter glacialis</name>
    <dbReference type="NCBI Taxonomy" id="1259555"/>
    <lineage>
        <taxon>Bacteria</taxon>
        <taxon>Pseudomonadati</taxon>
        <taxon>Bacteroidota</taxon>
        <taxon>Cytophagia</taxon>
        <taxon>Cytophagales</taxon>
        <taxon>Hymenobacteraceae</taxon>
        <taxon>Rufibacter</taxon>
    </lineage>
</organism>
<name>A0A5M8QMQ2_9BACT</name>
<dbReference type="RefSeq" id="WP_149097119.1">
    <property type="nucleotide sequence ID" value="NZ_BMMG01000001.1"/>
</dbReference>
<comment type="caution">
    <text evidence="1">The sequence shown here is derived from an EMBL/GenBank/DDBJ whole genome shotgun (WGS) entry which is preliminary data.</text>
</comment>
<gene>
    <name evidence="1" type="ORF">FOE74_03060</name>
</gene>
<sequence length="179" mass="20948">MVALNMKHGKRALDKLASLTGLSRKDYGLFLKRLQESGAEEGEVLRERLQGMLDSYFQKQELRARLEDLRSTRSHRRNLAPYSVTARMVVLAKDLYRIGEMDFKENYAFIWNQAGGGYDKNSRHSHEWQKMKPEYMASFSNWFLERLMATHPSYSSPEVAEKRIHSLLLKLDHFKPIIP</sequence>
<dbReference type="Proteomes" id="UP000323866">
    <property type="component" value="Unassembled WGS sequence"/>
</dbReference>
<proteinExistence type="predicted"/>
<protein>
    <submittedName>
        <fullName evidence="1">Uncharacterized protein</fullName>
    </submittedName>
</protein>
<dbReference type="AlphaFoldDB" id="A0A5M8QMQ2"/>